<protein>
    <recommendedName>
        <fullName evidence="1">Dienelactone hydrolase domain-containing protein</fullName>
    </recommendedName>
</protein>
<keyword evidence="3" id="KW-1185">Reference proteome</keyword>
<sequence>MASHAPAACCTQASFHEGQAQGEHKQIFGLDTYQVGAEHGNDRVIVILTDIFGNRFNNTLLIADEIARSCKYHVVIPDILKGDAVPLEHGDLSGWLTNHTSDITAPIVNGFLQQLRKEWSPKFVGGIGYCYGAKYAIQNISKDGFLDAAAGAHPSFVEVDEIKAITKPIIISAAEVDPLFTRDLRWKTEEILTDIKARYQMDLFQGVSHGYSVKGDISDPIVKYAKEKTLSDQLLWFAQFN</sequence>
<dbReference type="GO" id="GO:0016787">
    <property type="term" value="F:hydrolase activity"/>
    <property type="evidence" value="ECO:0007669"/>
    <property type="project" value="InterPro"/>
</dbReference>
<organism evidence="2 3">
    <name type="scientific">Cerrena zonata</name>
    <dbReference type="NCBI Taxonomy" id="2478898"/>
    <lineage>
        <taxon>Eukaryota</taxon>
        <taxon>Fungi</taxon>
        <taxon>Dikarya</taxon>
        <taxon>Basidiomycota</taxon>
        <taxon>Agaricomycotina</taxon>
        <taxon>Agaricomycetes</taxon>
        <taxon>Polyporales</taxon>
        <taxon>Cerrenaceae</taxon>
        <taxon>Cerrena</taxon>
    </lineage>
</organism>
<proteinExistence type="predicted"/>
<name>A0AAW0FDX5_9APHY</name>
<comment type="caution">
    <text evidence="2">The sequence shown here is derived from an EMBL/GenBank/DDBJ whole genome shotgun (WGS) entry which is preliminary data.</text>
</comment>
<evidence type="ECO:0000313" key="2">
    <source>
        <dbReference type="EMBL" id="KAK7679770.1"/>
    </source>
</evidence>
<dbReference type="Proteomes" id="UP001385951">
    <property type="component" value="Unassembled WGS sequence"/>
</dbReference>
<dbReference type="InterPro" id="IPR029058">
    <property type="entry name" value="AB_hydrolase_fold"/>
</dbReference>
<evidence type="ECO:0000259" key="1">
    <source>
        <dbReference type="Pfam" id="PF01738"/>
    </source>
</evidence>
<evidence type="ECO:0000313" key="3">
    <source>
        <dbReference type="Proteomes" id="UP001385951"/>
    </source>
</evidence>
<feature type="domain" description="Dienelactone hydrolase" evidence="1">
    <location>
        <begin position="31"/>
        <end position="240"/>
    </location>
</feature>
<dbReference type="PANTHER" id="PTHR17630">
    <property type="entry name" value="DIENELACTONE HYDROLASE"/>
    <property type="match status" value="1"/>
</dbReference>
<accession>A0AAW0FDX5</accession>
<dbReference type="InterPro" id="IPR002925">
    <property type="entry name" value="Dienelactn_hydro"/>
</dbReference>
<dbReference type="SUPFAM" id="SSF53474">
    <property type="entry name" value="alpha/beta-Hydrolases"/>
    <property type="match status" value="1"/>
</dbReference>
<dbReference type="Pfam" id="PF01738">
    <property type="entry name" value="DLH"/>
    <property type="match status" value="1"/>
</dbReference>
<dbReference type="EMBL" id="JASBNA010000056">
    <property type="protein sequence ID" value="KAK7679770.1"/>
    <property type="molecule type" value="Genomic_DNA"/>
</dbReference>
<reference evidence="2 3" key="1">
    <citation type="submission" date="2022-09" db="EMBL/GenBank/DDBJ databases">
        <authorList>
            <person name="Palmer J.M."/>
        </authorList>
    </citation>
    <scope>NUCLEOTIDE SEQUENCE [LARGE SCALE GENOMIC DNA]</scope>
    <source>
        <strain evidence="2 3">DSM 7382</strain>
    </source>
</reference>
<dbReference type="Gene3D" id="3.40.50.1820">
    <property type="entry name" value="alpha/beta hydrolase"/>
    <property type="match status" value="1"/>
</dbReference>
<gene>
    <name evidence="2" type="ORF">QCA50_017273</name>
</gene>
<dbReference type="AlphaFoldDB" id="A0AAW0FDX5"/>
<dbReference type="PANTHER" id="PTHR17630:SF44">
    <property type="entry name" value="PROTEIN AIM2"/>
    <property type="match status" value="1"/>
</dbReference>